<reference evidence="1" key="1">
    <citation type="submission" date="2020-04" db="EMBL/GenBank/DDBJ databases">
        <title>A chromosome-scale assembly and high-density genetic map of the yellow drum (Nibea albiflora) genome.</title>
        <authorList>
            <person name="Xu D."/>
            <person name="Zhang W."/>
            <person name="Chen R."/>
            <person name="Tan P."/>
            <person name="Wang L."/>
            <person name="Song H."/>
            <person name="Tian L."/>
            <person name="Zhu Q."/>
            <person name="Wang B."/>
        </authorList>
    </citation>
    <scope>NUCLEOTIDE SEQUENCE</scope>
    <source>
        <strain evidence="1">ZJHYS-2018</strain>
    </source>
</reference>
<protein>
    <submittedName>
        <fullName evidence="1">Calmodulin regulator protein PCP4</fullName>
    </submittedName>
</protein>
<sequence>MTWKVGEFLIANVPVPASGNISIYSDRYAARFCVKDDISCVEFIMYNVTRGQSGKVTCTVLGTYGSKTADLYVQAVNSSLYNTTGINDVNYFNSTSVLKFQAVSDTRVECLATVPALKNPQSSSVHLVVVPKPPDWTVLIAVVLSFSCAALLALLIIGIVFCYKRRKEKRVAPSQNTDSGFSQANGSHVYEAQQSKGCGEIGDIEPPLERERQERGIVWGRCANAWRVIPMHIRTGLVMQAPTVSRQKESEGEWEGVEGGDDDLGTIEGRKDERRMRIHFLCLHERVSASCCPVDEKKNNLPEDFDIDMENPETEKAAVAIQSQFRKFQKKKQDVKS</sequence>
<keyword evidence="2" id="KW-1185">Reference proteome</keyword>
<dbReference type="EMBL" id="CM024807">
    <property type="protein sequence ID" value="KAG8008205.1"/>
    <property type="molecule type" value="Genomic_DNA"/>
</dbReference>
<name>A0ACB7F2E3_NIBAL</name>
<comment type="caution">
    <text evidence="1">The sequence shown here is derived from an EMBL/GenBank/DDBJ whole genome shotgun (WGS) entry which is preliminary data.</text>
</comment>
<evidence type="ECO:0000313" key="1">
    <source>
        <dbReference type="EMBL" id="KAG8008205.1"/>
    </source>
</evidence>
<proteinExistence type="predicted"/>
<dbReference type="Proteomes" id="UP000805704">
    <property type="component" value="Chromosome 19"/>
</dbReference>
<gene>
    <name evidence="1" type="primary">PCP4</name>
    <name evidence="1" type="ORF">GBF38_019270</name>
</gene>
<accession>A0ACB7F2E3</accession>
<evidence type="ECO:0000313" key="2">
    <source>
        <dbReference type="Proteomes" id="UP000805704"/>
    </source>
</evidence>
<organism evidence="1 2">
    <name type="scientific">Nibea albiflora</name>
    <name type="common">Yellow drum</name>
    <name type="synonym">Corvina albiflora</name>
    <dbReference type="NCBI Taxonomy" id="240163"/>
    <lineage>
        <taxon>Eukaryota</taxon>
        <taxon>Metazoa</taxon>
        <taxon>Chordata</taxon>
        <taxon>Craniata</taxon>
        <taxon>Vertebrata</taxon>
        <taxon>Euteleostomi</taxon>
        <taxon>Actinopterygii</taxon>
        <taxon>Neopterygii</taxon>
        <taxon>Teleostei</taxon>
        <taxon>Neoteleostei</taxon>
        <taxon>Acanthomorphata</taxon>
        <taxon>Eupercaria</taxon>
        <taxon>Sciaenidae</taxon>
        <taxon>Nibea</taxon>
    </lineage>
</organism>